<keyword evidence="2" id="KW-1185">Reference proteome</keyword>
<gene>
    <name evidence="1" type="ORF">BLNAU_19064</name>
</gene>
<organism evidence="1 2">
    <name type="scientific">Blattamonas nauphoetae</name>
    <dbReference type="NCBI Taxonomy" id="2049346"/>
    <lineage>
        <taxon>Eukaryota</taxon>
        <taxon>Metamonada</taxon>
        <taxon>Preaxostyla</taxon>
        <taxon>Oxymonadida</taxon>
        <taxon>Blattamonas</taxon>
    </lineage>
</organism>
<name>A0ABQ9X314_9EUKA</name>
<dbReference type="SUPFAM" id="SSF51126">
    <property type="entry name" value="Pectin lyase-like"/>
    <property type="match status" value="1"/>
</dbReference>
<evidence type="ECO:0000313" key="2">
    <source>
        <dbReference type="Proteomes" id="UP001281761"/>
    </source>
</evidence>
<proteinExistence type="predicted"/>
<reference evidence="1 2" key="1">
    <citation type="journal article" date="2022" name="bioRxiv">
        <title>Genomics of Preaxostyla Flagellates Illuminates Evolutionary Transitions and the Path Towards Mitochondrial Loss.</title>
        <authorList>
            <person name="Novak L.V.F."/>
            <person name="Treitli S.C."/>
            <person name="Pyrih J."/>
            <person name="Halakuc P."/>
            <person name="Pipaliya S.V."/>
            <person name="Vacek V."/>
            <person name="Brzon O."/>
            <person name="Soukal P."/>
            <person name="Eme L."/>
            <person name="Dacks J.B."/>
            <person name="Karnkowska A."/>
            <person name="Elias M."/>
            <person name="Hampl V."/>
        </authorList>
    </citation>
    <scope>NUCLEOTIDE SEQUENCE [LARGE SCALE GENOMIC DNA]</scope>
    <source>
        <strain evidence="1">NAU3</strain>
        <tissue evidence="1">Gut</tissue>
    </source>
</reference>
<sequence length="850" mass="92645">MEASQAEYVTIIGTGVWLESKDLIGGTGPLFSFGVTEQDFSLGASRCGLQMETSLVGSNLVNMTCSSCFPLGKQLTNHDSGTGMMSPNLGGNLVCLNTTFSSCIRQSNGEYDFSFENRTQSEIDRFVNESFDSYSVSVSFSHCTFNEMTDTGASYGAGAAIYLYVESSSSSLTIETCSFHKCTYPRAQYPGGAVFFESDWGNEQFSLSGSSFSECSSYTAGSVLATRLFSITIDSCFFELSKADQSGAVFLDSDILTMSNTAFVRCESYGIGNAFRECFTYYNSFDIFFYYVYSSRVTSDMIQFCDSTSGAPNVCFYDPLYDSFLVLQLDTTVSFKSLDVSFSDDQATVTVTTRAAMNGTMKMLLDGSNVPRLVVDVVFGSDAVSSTVGTGMVSSGANGILPRADYAFRAGAIRGFDVLAPRLDRAESSLLDWNTTEIVLTGNGLFEGSYWMVVENGGNELNITLTRSSLKTLTSSKPLHPADAEGRLEWSTRYEVTRVMWLPKDEQTEEQVRLPNTVTFTTPAEPPRIEACTSIQLNKDFTKMIVSLEGRGLLSRSGKLNLASESQKWESLSNVVALDDTHCTAEFAVGDDEDANQMKYGEEYKLGGSSIASNGICVEDEIAIKVPFPPKVTGMKFEFSNDLHTGCFVVLTGTDLIVPNSLNVTLNDSLSFIATVTSEIEAKSSEMPIGWATTLQHDMQYRITSMTAMNEDHTSPRLDSAISNTTGSLPDDVVIFIDSGSSSESPLFCGDRKRPCSSIEDGWKIVEDIGISSWSISIIHNTTLKEQVKILSQHEVVISSGPSTKPELFVSPSLTSSELEREGMVDVCGGRLWVHQVDIVLSDSPSLIFI</sequence>
<dbReference type="EMBL" id="JARBJD010000241">
    <property type="protein sequence ID" value="KAK2945988.1"/>
    <property type="molecule type" value="Genomic_DNA"/>
</dbReference>
<dbReference type="InterPro" id="IPR011050">
    <property type="entry name" value="Pectin_lyase_fold/virulence"/>
</dbReference>
<comment type="caution">
    <text evidence="1">The sequence shown here is derived from an EMBL/GenBank/DDBJ whole genome shotgun (WGS) entry which is preliminary data.</text>
</comment>
<protein>
    <submittedName>
        <fullName evidence="1">Uncharacterized protein</fullName>
    </submittedName>
</protein>
<accession>A0ABQ9X314</accession>
<dbReference type="Proteomes" id="UP001281761">
    <property type="component" value="Unassembled WGS sequence"/>
</dbReference>
<evidence type="ECO:0000313" key="1">
    <source>
        <dbReference type="EMBL" id="KAK2945988.1"/>
    </source>
</evidence>